<evidence type="ECO:0000256" key="5">
    <source>
        <dbReference type="ARBA" id="ARBA00022692"/>
    </source>
</evidence>
<feature type="transmembrane region" description="Helical" evidence="9">
    <location>
        <begin position="379"/>
        <end position="398"/>
    </location>
</feature>
<dbReference type="GeneID" id="8294954"/>
<dbReference type="PIRSF" id="PIRSF002744">
    <property type="entry name" value="Pur-cyt_permease"/>
    <property type="match status" value="1"/>
</dbReference>
<dbReference type="RefSeq" id="XP_002552738.1">
    <property type="nucleotide sequence ID" value="XM_002552692.1"/>
</dbReference>
<dbReference type="AlphaFoldDB" id="C5DFV8"/>
<keyword evidence="6 9" id="KW-1133">Transmembrane helix</keyword>
<dbReference type="eggNOG" id="ENOG502QQ8Y">
    <property type="taxonomic scope" value="Eukaryota"/>
</dbReference>
<comment type="similarity">
    <text evidence="2 8">Belongs to the purine-cytosine permease (2.A.39) family.</text>
</comment>
<dbReference type="InterPro" id="IPR026030">
    <property type="entry name" value="Pur-cyt_permease_Fcy2/21/22"/>
</dbReference>
<feature type="transmembrane region" description="Helical" evidence="9">
    <location>
        <begin position="410"/>
        <end position="429"/>
    </location>
</feature>
<dbReference type="PANTHER" id="PTHR31806:SF1">
    <property type="entry name" value="PURINE-CYTOSINE PERMEASE FCY2-RELATED"/>
    <property type="match status" value="1"/>
</dbReference>
<evidence type="ECO:0000256" key="3">
    <source>
        <dbReference type="ARBA" id="ARBA00022448"/>
    </source>
</evidence>
<evidence type="ECO:0000313" key="10">
    <source>
        <dbReference type="EMBL" id="CAR22300.1"/>
    </source>
</evidence>
<sequence>MPLKSDVEVQTSDRLTETTSVLPQDDHVNKGAASCNRYFAFLDAINAALGTETKGIEPTTEDERNDASLLNASTMWFSANMVIAAFSVGVLGPIVFELNFWGCVVAVVVFAFLGVLPVAFYSVFGAELGLRQMVLSRYLLGNLTARIFAMINIIACIGWGAVNTIASAQLLHMVNPHGARCPPWAGCLIIVLSTIIVSFFGYRVIHIYEKWAWVPNLAVFLIVIARVRINGSFTIGHWEEGANTAAGILSLGGIVFGFATGWTTYASDYTVYMPSTINKYKVFFAVTAGLMLPLCFTILLGAAAGRAAMNNELYRYYYDKESTGGLLYAILVPKSLGGFGQFCCVVLAMSTVANCIPNMYSIALGTQSLWQPLAKVPRVFWTVTGNFVTLAIAIPAYYKFASFMTTFMDAIGYYLSIYIGISISEHFVYRRGRFQNYIVADWSSWDRLPVGYAGCAALFVGGVGVALGMCQSYWSGEIGRLIGDYGGDIGFELGLGFSVITYNVLRPLELKFVGR</sequence>
<dbReference type="OrthoDB" id="2116389at2759"/>
<evidence type="ECO:0000256" key="2">
    <source>
        <dbReference type="ARBA" id="ARBA00008974"/>
    </source>
</evidence>
<feature type="transmembrane region" description="Helical" evidence="9">
    <location>
        <begin position="326"/>
        <end position="349"/>
    </location>
</feature>
<evidence type="ECO:0000256" key="9">
    <source>
        <dbReference type="SAM" id="Phobius"/>
    </source>
</evidence>
<feature type="transmembrane region" description="Helical" evidence="9">
    <location>
        <begin position="241"/>
        <end position="262"/>
    </location>
</feature>
<dbReference type="PANTHER" id="PTHR31806">
    <property type="entry name" value="PURINE-CYTOSINE PERMEASE FCY2-RELATED"/>
    <property type="match status" value="1"/>
</dbReference>
<dbReference type="EMBL" id="CU928168">
    <property type="protein sequence ID" value="CAR22300.1"/>
    <property type="molecule type" value="Genomic_DNA"/>
</dbReference>
<dbReference type="GO" id="GO:0015205">
    <property type="term" value="F:nucleobase transmembrane transporter activity"/>
    <property type="evidence" value="ECO:0007669"/>
    <property type="project" value="TreeGrafter"/>
</dbReference>
<dbReference type="GO" id="GO:0005886">
    <property type="term" value="C:plasma membrane"/>
    <property type="evidence" value="ECO:0007669"/>
    <property type="project" value="TreeGrafter"/>
</dbReference>
<keyword evidence="11" id="KW-1185">Reference proteome</keyword>
<evidence type="ECO:0000256" key="7">
    <source>
        <dbReference type="ARBA" id="ARBA00023136"/>
    </source>
</evidence>
<evidence type="ECO:0000256" key="4">
    <source>
        <dbReference type="ARBA" id="ARBA00022553"/>
    </source>
</evidence>
<dbReference type="FunFam" id="1.10.4160.10:FF:000002">
    <property type="entry name" value="Purine-cytosine permease fcyB"/>
    <property type="match status" value="1"/>
</dbReference>
<dbReference type="Proteomes" id="UP000002036">
    <property type="component" value="Chromosome D"/>
</dbReference>
<gene>
    <name evidence="10" type="ordered locus">KLTH0D00264g</name>
</gene>
<dbReference type="Gene3D" id="1.10.4160.10">
    <property type="entry name" value="Hydantoin permease"/>
    <property type="match status" value="1"/>
</dbReference>
<comment type="subcellular location">
    <subcellularLocation>
        <location evidence="1">Membrane</location>
        <topology evidence="1">Multi-pass membrane protein</topology>
    </subcellularLocation>
</comment>
<dbReference type="Pfam" id="PF02133">
    <property type="entry name" value="Transp_cyt_pur"/>
    <property type="match status" value="1"/>
</dbReference>
<dbReference type="InParanoid" id="C5DFV8"/>
<reference evidence="10 11" key="1">
    <citation type="journal article" date="2009" name="Genome Res.">
        <title>Comparative genomics of protoploid Saccharomycetaceae.</title>
        <authorList>
            <consortium name="The Genolevures Consortium"/>
            <person name="Souciet J.-L."/>
            <person name="Dujon B."/>
            <person name="Gaillardin C."/>
            <person name="Johnston M."/>
            <person name="Baret P.V."/>
            <person name="Cliften P."/>
            <person name="Sherman D.J."/>
            <person name="Weissenbach J."/>
            <person name="Westhof E."/>
            <person name="Wincker P."/>
            <person name="Jubin C."/>
            <person name="Poulain J."/>
            <person name="Barbe V."/>
            <person name="Segurens B."/>
            <person name="Artiguenave F."/>
            <person name="Anthouard V."/>
            <person name="Vacherie B."/>
            <person name="Val M.-E."/>
            <person name="Fulton R.S."/>
            <person name="Minx P."/>
            <person name="Wilson R."/>
            <person name="Durrens P."/>
            <person name="Jean G."/>
            <person name="Marck C."/>
            <person name="Martin T."/>
            <person name="Nikolski M."/>
            <person name="Rolland T."/>
            <person name="Seret M.-L."/>
            <person name="Casaregola S."/>
            <person name="Despons L."/>
            <person name="Fairhead C."/>
            <person name="Fischer G."/>
            <person name="Lafontaine I."/>
            <person name="Leh V."/>
            <person name="Lemaire M."/>
            <person name="de Montigny J."/>
            <person name="Neuveglise C."/>
            <person name="Thierry A."/>
            <person name="Blanc-Lenfle I."/>
            <person name="Bleykasten C."/>
            <person name="Diffels J."/>
            <person name="Fritsch E."/>
            <person name="Frangeul L."/>
            <person name="Goeffon A."/>
            <person name="Jauniaux N."/>
            <person name="Kachouri-Lafond R."/>
            <person name="Payen C."/>
            <person name="Potier S."/>
            <person name="Pribylova L."/>
            <person name="Ozanne C."/>
            <person name="Richard G.-F."/>
            <person name="Sacerdot C."/>
            <person name="Straub M.-L."/>
            <person name="Talla E."/>
        </authorList>
    </citation>
    <scope>NUCLEOTIDE SEQUENCE [LARGE SCALE GENOMIC DNA]</scope>
    <source>
        <strain evidence="11">ATCC 56472 / CBS 6340 / NRRL Y-8284</strain>
    </source>
</reference>
<proteinExistence type="inferred from homology"/>
<feature type="transmembrane region" description="Helical" evidence="9">
    <location>
        <begin position="103"/>
        <end position="123"/>
    </location>
</feature>
<organism evidence="10 11">
    <name type="scientific">Lachancea thermotolerans (strain ATCC 56472 / CBS 6340 / NRRL Y-8284)</name>
    <name type="common">Yeast</name>
    <name type="synonym">Kluyveromyces thermotolerans</name>
    <dbReference type="NCBI Taxonomy" id="559295"/>
    <lineage>
        <taxon>Eukaryota</taxon>
        <taxon>Fungi</taxon>
        <taxon>Dikarya</taxon>
        <taxon>Ascomycota</taxon>
        <taxon>Saccharomycotina</taxon>
        <taxon>Saccharomycetes</taxon>
        <taxon>Saccharomycetales</taxon>
        <taxon>Saccharomycetaceae</taxon>
        <taxon>Lachancea</taxon>
    </lineage>
</organism>
<keyword evidence="5 9" id="KW-0812">Transmembrane</keyword>
<name>C5DFV8_LACTC</name>
<keyword evidence="4" id="KW-0597">Phosphoprotein</keyword>
<evidence type="ECO:0000313" key="11">
    <source>
        <dbReference type="Proteomes" id="UP000002036"/>
    </source>
</evidence>
<feature type="transmembrane region" description="Helical" evidence="9">
    <location>
        <begin position="282"/>
        <end position="305"/>
    </location>
</feature>
<keyword evidence="7 8" id="KW-0472">Membrane</keyword>
<evidence type="ECO:0000256" key="6">
    <source>
        <dbReference type="ARBA" id="ARBA00022989"/>
    </source>
</evidence>
<keyword evidence="3 8" id="KW-0813">Transport</keyword>
<evidence type="ECO:0000256" key="1">
    <source>
        <dbReference type="ARBA" id="ARBA00004141"/>
    </source>
</evidence>
<dbReference type="HOGENOM" id="CLU_026016_2_2_1"/>
<dbReference type="KEGG" id="lth:KLTH0D00264g"/>
<feature type="transmembrane region" description="Helical" evidence="9">
    <location>
        <begin position="449"/>
        <end position="470"/>
    </location>
</feature>
<feature type="transmembrane region" description="Helical" evidence="9">
    <location>
        <begin position="75"/>
        <end position="96"/>
    </location>
</feature>
<dbReference type="GO" id="GO:0000329">
    <property type="term" value="C:fungal-type vacuole membrane"/>
    <property type="evidence" value="ECO:0007669"/>
    <property type="project" value="TreeGrafter"/>
</dbReference>
<evidence type="ECO:0000256" key="8">
    <source>
        <dbReference type="PIRNR" id="PIRNR002744"/>
    </source>
</evidence>
<dbReference type="GO" id="GO:0015856">
    <property type="term" value="P:cytosine transport"/>
    <property type="evidence" value="ECO:0007669"/>
    <property type="project" value="UniProtKB-ARBA"/>
</dbReference>
<feature type="transmembrane region" description="Helical" evidence="9">
    <location>
        <begin position="211"/>
        <end position="229"/>
    </location>
</feature>
<feature type="transmembrane region" description="Helical" evidence="9">
    <location>
        <begin position="143"/>
        <end position="162"/>
    </location>
</feature>
<dbReference type="OMA" id="TIACVGW"/>
<protein>
    <submittedName>
        <fullName evidence="10">KLTH0D00264p</fullName>
    </submittedName>
</protein>
<dbReference type="InterPro" id="IPR001248">
    <property type="entry name" value="Pur-cyt_permease"/>
</dbReference>
<accession>C5DFV8</accession>
<dbReference type="FunCoup" id="C5DFV8">
    <property type="interactions" value="77"/>
</dbReference>
<feature type="transmembrane region" description="Helical" evidence="9">
    <location>
        <begin position="183"/>
        <end position="205"/>
    </location>
</feature>